<dbReference type="AlphaFoldDB" id="A0A1I2F7J5"/>
<keyword evidence="2" id="KW-1185">Reference proteome</keyword>
<dbReference type="STRING" id="1177982.SAMN04489711_109162"/>
<dbReference type="Proteomes" id="UP000199119">
    <property type="component" value="Unassembled WGS sequence"/>
</dbReference>
<organism evidence="1 2">
    <name type="scientific">Paracidovorax wautersii</name>
    <dbReference type="NCBI Taxonomy" id="1177982"/>
    <lineage>
        <taxon>Bacteria</taxon>
        <taxon>Pseudomonadati</taxon>
        <taxon>Pseudomonadota</taxon>
        <taxon>Betaproteobacteria</taxon>
        <taxon>Burkholderiales</taxon>
        <taxon>Comamonadaceae</taxon>
        <taxon>Paracidovorax</taxon>
    </lineage>
</organism>
<sequence length="127" mass="14162">MNRKQWRANRIIAIDLERIELSKQITNLEICNRFHEADLNFISLRECGNAFHGHAGKVVLHAMARARDEGLIVSCIFEHHGHYGELAGLVPGYRLTDAGRHIATTSVTGKSARETLDEIEAEMAGQA</sequence>
<evidence type="ECO:0000313" key="2">
    <source>
        <dbReference type="Proteomes" id="UP000199119"/>
    </source>
</evidence>
<gene>
    <name evidence="1" type="ORF">SAMN04489711_109162</name>
</gene>
<evidence type="ECO:0000313" key="1">
    <source>
        <dbReference type="EMBL" id="SFF00596.1"/>
    </source>
</evidence>
<protein>
    <submittedName>
        <fullName evidence="1">Uncharacterized protein</fullName>
    </submittedName>
</protein>
<dbReference type="RefSeq" id="WP_092940169.1">
    <property type="nucleotide sequence ID" value="NZ_FONX01000009.1"/>
</dbReference>
<accession>A0A1I2F7J5</accession>
<reference evidence="2" key="1">
    <citation type="submission" date="2016-10" db="EMBL/GenBank/DDBJ databases">
        <authorList>
            <person name="Varghese N."/>
            <person name="Submissions S."/>
        </authorList>
    </citation>
    <scope>NUCLEOTIDE SEQUENCE [LARGE SCALE GENOMIC DNA]</scope>
    <source>
        <strain evidence="2">DSM 27981</strain>
    </source>
</reference>
<dbReference type="EMBL" id="FONX01000009">
    <property type="protein sequence ID" value="SFF00596.1"/>
    <property type="molecule type" value="Genomic_DNA"/>
</dbReference>
<proteinExistence type="predicted"/>
<name>A0A1I2F7J5_9BURK</name>